<name>A0A1Z1F9X3_9SPHN</name>
<protein>
    <submittedName>
        <fullName evidence="1">Uncharacterized protein</fullName>
    </submittedName>
</protein>
<dbReference type="Proteomes" id="UP000195807">
    <property type="component" value="Chromosome"/>
</dbReference>
<dbReference type="KEGG" id="cman:A9D14_04830"/>
<dbReference type="AlphaFoldDB" id="A0A1Z1F9X3"/>
<gene>
    <name evidence="1" type="ORF">A9D14_04830</name>
</gene>
<dbReference type="EMBL" id="CP019602">
    <property type="protein sequence ID" value="ARU15628.1"/>
    <property type="molecule type" value="Genomic_DNA"/>
</dbReference>
<proteinExistence type="predicted"/>
<reference evidence="1 2" key="1">
    <citation type="submission" date="2017-01" db="EMBL/GenBank/DDBJ databases">
        <title>Complete genome sequence of esterase-producing bacterium Croceicoccus marinus E4A9.</title>
        <authorList>
            <person name="Wu Y.-H."/>
            <person name="Cheng H."/>
            <person name="Xu L."/>
            <person name="Huo Y.-Y."/>
            <person name="Wang C.-S."/>
            <person name="Xu X.-W."/>
        </authorList>
    </citation>
    <scope>NUCLEOTIDE SEQUENCE [LARGE SCALE GENOMIC DNA]</scope>
    <source>
        <strain evidence="1 2">E4A9</strain>
    </source>
</reference>
<organism evidence="1 2">
    <name type="scientific">Croceicoccus marinus</name>
    <dbReference type="NCBI Taxonomy" id="450378"/>
    <lineage>
        <taxon>Bacteria</taxon>
        <taxon>Pseudomonadati</taxon>
        <taxon>Pseudomonadota</taxon>
        <taxon>Alphaproteobacteria</taxon>
        <taxon>Sphingomonadales</taxon>
        <taxon>Erythrobacteraceae</taxon>
        <taxon>Croceicoccus</taxon>
    </lineage>
</organism>
<dbReference type="STRING" id="450378.GCA_001661675_00967"/>
<sequence length="79" mass="8774">MTEIIQPSEQALRVRDQILKIVFAENDQTGDTRSVFHGIALAFGQVLSSVQPNPEDAAAWMTREAQRIRLTGKPEGPLQ</sequence>
<keyword evidence="2" id="KW-1185">Reference proteome</keyword>
<dbReference type="RefSeq" id="WP_066843431.1">
    <property type="nucleotide sequence ID" value="NZ_CP019602.1"/>
</dbReference>
<accession>A0A1Z1F9X3</accession>
<evidence type="ECO:0000313" key="1">
    <source>
        <dbReference type="EMBL" id="ARU15628.1"/>
    </source>
</evidence>
<evidence type="ECO:0000313" key="2">
    <source>
        <dbReference type="Proteomes" id="UP000195807"/>
    </source>
</evidence>